<dbReference type="PANTHER" id="PTHR38765:SF1">
    <property type="entry name" value="DUF484 DOMAIN-CONTAINING PROTEIN"/>
    <property type="match status" value="1"/>
</dbReference>
<dbReference type="PANTHER" id="PTHR38765">
    <property type="entry name" value="DUF484 DOMAIN-CONTAINING PROTEIN"/>
    <property type="match status" value="1"/>
</dbReference>
<proteinExistence type="predicted"/>
<organism evidence="2 3">
    <name type="scientific">Parendozoicomonas callyspongiae</name>
    <dbReference type="NCBI Taxonomy" id="2942213"/>
    <lineage>
        <taxon>Bacteria</taxon>
        <taxon>Pseudomonadati</taxon>
        <taxon>Pseudomonadota</taxon>
        <taxon>Gammaproteobacteria</taxon>
        <taxon>Oceanospirillales</taxon>
        <taxon>Endozoicomonadaceae</taxon>
        <taxon>Parendozoicomonas</taxon>
    </lineage>
</organism>
<dbReference type="Proteomes" id="UP001203338">
    <property type="component" value="Unassembled WGS sequence"/>
</dbReference>
<keyword evidence="3" id="KW-1185">Reference proteome</keyword>
<comment type="caution">
    <text evidence="2">The sequence shown here is derived from an EMBL/GenBank/DDBJ whole genome shotgun (WGS) entry which is preliminary data.</text>
</comment>
<keyword evidence="1" id="KW-0175">Coiled coil</keyword>
<dbReference type="InterPro" id="IPR007435">
    <property type="entry name" value="DUF484"/>
</dbReference>
<dbReference type="RefSeq" id="WP_249701849.1">
    <property type="nucleotide sequence ID" value="NZ_JAMFLX010000051.1"/>
</dbReference>
<protein>
    <submittedName>
        <fullName evidence="2">DUF484 family protein</fullName>
    </submittedName>
</protein>
<dbReference type="Gene3D" id="3.30.450.40">
    <property type="match status" value="1"/>
</dbReference>
<reference evidence="2 3" key="1">
    <citation type="submission" date="2022-05" db="EMBL/GenBank/DDBJ databases">
        <authorList>
            <person name="Park J.-S."/>
        </authorList>
    </citation>
    <scope>NUCLEOTIDE SEQUENCE [LARGE SCALE GENOMIC DNA]</scope>
    <source>
        <strain evidence="2 3">2012CJ34-2</strain>
    </source>
</reference>
<sequence length="241" mass="26973">MSDDGLELAEADLLTDEQVEIYLAANPDFFCTRDDLLGQLKIPHKRGDTISLVERQVALLRERNESLRERLNDLLSIARDNDRLFERTKRLVLAVMEAETLDEITDAVEDSLSHDFAIDYVSQVLIADSPISSRLPCHSKEVVGSKIGMDEFLESNHAMGGKLRDRELKFLFPENYKMVHSAAVVPLYFNGALGLLAVGSRKEDDFRVGSGTLFLSFIAEVVARALDPLMPARTDETTDQS</sequence>
<evidence type="ECO:0000313" key="3">
    <source>
        <dbReference type="Proteomes" id="UP001203338"/>
    </source>
</evidence>
<evidence type="ECO:0000313" key="2">
    <source>
        <dbReference type="EMBL" id="MCL6272164.1"/>
    </source>
</evidence>
<dbReference type="Pfam" id="PF04340">
    <property type="entry name" value="DUF484"/>
    <property type="match status" value="1"/>
</dbReference>
<evidence type="ECO:0000256" key="1">
    <source>
        <dbReference type="SAM" id="Coils"/>
    </source>
</evidence>
<accession>A0ABT0PLA7</accession>
<dbReference type="EMBL" id="JAMFLX010000051">
    <property type="protein sequence ID" value="MCL6272164.1"/>
    <property type="molecule type" value="Genomic_DNA"/>
</dbReference>
<feature type="coiled-coil region" evidence="1">
    <location>
        <begin position="50"/>
        <end position="77"/>
    </location>
</feature>
<gene>
    <name evidence="2" type="ORF">M3P05_19775</name>
</gene>
<name>A0ABT0PLA7_9GAMM</name>
<dbReference type="InterPro" id="IPR029016">
    <property type="entry name" value="GAF-like_dom_sf"/>
</dbReference>